<dbReference type="GO" id="GO:0070403">
    <property type="term" value="F:NAD+ binding"/>
    <property type="evidence" value="ECO:0007669"/>
    <property type="project" value="InterPro"/>
</dbReference>
<keyword evidence="2" id="KW-0560">Oxidoreductase</keyword>
<evidence type="ECO:0000259" key="4">
    <source>
        <dbReference type="Pfam" id="PF02737"/>
    </source>
</evidence>
<dbReference type="PROSITE" id="PS00067">
    <property type="entry name" value="3HCDH"/>
    <property type="match status" value="1"/>
</dbReference>
<dbReference type="EMBL" id="OCTN01000006">
    <property type="protein sequence ID" value="SOH94885.1"/>
    <property type="molecule type" value="Genomic_DNA"/>
</dbReference>
<dbReference type="Pfam" id="PF00725">
    <property type="entry name" value="3HCDH"/>
    <property type="match status" value="1"/>
</dbReference>
<keyword evidence="6" id="KW-1185">Reference proteome</keyword>
<feature type="domain" description="3-hydroxyacyl-CoA dehydrogenase C-terminal" evidence="3">
    <location>
        <begin position="183"/>
        <end position="271"/>
    </location>
</feature>
<gene>
    <name evidence="5" type="ORF">SAMN06273572_10636</name>
</gene>
<dbReference type="InterPro" id="IPR006176">
    <property type="entry name" value="3-OHacyl-CoA_DH_NAD-bd"/>
</dbReference>
<protein>
    <submittedName>
        <fullName evidence="5">3-hydroxyacyl-CoA dehydrogenase</fullName>
    </submittedName>
</protein>
<dbReference type="InterPro" id="IPR006108">
    <property type="entry name" value="3HC_DH_C"/>
</dbReference>
<dbReference type="InterPro" id="IPR036291">
    <property type="entry name" value="NAD(P)-bd_dom_sf"/>
</dbReference>
<evidence type="ECO:0000313" key="5">
    <source>
        <dbReference type="EMBL" id="SOH94885.1"/>
    </source>
</evidence>
<evidence type="ECO:0000313" key="6">
    <source>
        <dbReference type="Proteomes" id="UP000220034"/>
    </source>
</evidence>
<dbReference type="Gene3D" id="3.40.50.720">
    <property type="entry name" value="NAD(P)-binding Rossmann-like Domain"/>
    <property type="match status" value="1"/>
</dbReference>
<evidence type="ECO:0000256" key="2">
    <source>
        <dbReference type="ARBA" id="ARBA00023002"/>
    </source>
</evidence>
<dbReference type="GO" id="GO:0050104">
    <property type="term" value="F:L-gulonate 3-dehydrogenase activity"/>
    <property type="evidence" value="ECO:0007669"/>
    <property type="project" value="TreeGrafter"/>
</dbReference>
<dbReference type="SUPFAM" id="SSF48179">
    <property type="entry name" value="6-phosphogluconate dehydrogenase C-terminal domain-like"/>
    <property type="match status" value="1"/>
</dbReference>
<feature type="domain" description="3-hydroxyacyl-CoA dehydrogenase NAD binding" evidence="4">
    <location>
        <begin position="6"/>
        <end position="176"/>
    </location>
</feature>
<accession>A0A2C9CUT1</accession>
<dbReference type="InterPro" id="IPR008927">
    <property type="entry name" value="6-PGluconate_DH-like_C_sf"/>
</dbReference>
<name>A0A2C9CUT1_9RHOB</name>
<sequence>MNHAQTVLILGAGPIGCGFAAAFSASGYTVTICDPAQAARAGIPDMIARQGQAMRLAGLAEPRGGITAIDALPDRIDAPLIIEAGPERVEAKRALFRDLLSRSGDGTVIATASSALPISQIVPDPQDQRRCMVAHPANPPSLLRVLELVPAPATEPASMDQAEALFRAGGFDPVRLGHEVPAFVFNRLQSALLREAYRLVDEGVIDVDGVDRLVRDGLGPRWALSGPFETADLNTAGGVRGHAERLGPAYAAIGRDRGEHSPDWSPELVTQVEAERRAILPEPALPKRRAWREQALARLLDARRAIMRDDTL</sequence>
<proteinExistence type="inferred from homology"/>
<dbReference type="AlphaFoldDB" id="A0A2C9CUT1"/>
<dbReference type="PANTHER" id="PTHR48075:SF1">
    <property type="entry name" value="LAMBDA-CRYSTALLIN HOMOLOG"/>
    <property type="match status" value="1"/>
</dbReference>
<dbReference type="GO" id="GO:0006631">
    <property type="term" value="P:fatty acid metabolic process"/>
    <property type="evidence" value="ECO:0007669"/>
    <property type="project" value="InterPro"/>
</dbReference>
<dbReference type="Pfam" id="PF02737">
    <property type="entry name" value="3HCDH_N"/>
    <property type="match status" value="1"/>
</dbReference>
<evidence type="ECO:0000256" key="1">
    <source>
        <dbReference type="ARBA" id="ARBA00009463"/>
    </source>
</evidence>
<dbReference type="InterPro" id="IPR006180">
    <property type="entry name" value="3-OHacyl-CoA_DH_CS"/>
</dbReference>
<dbReference type="RefSeq" id="WP_180956000.1">
    <property type="nucleotide sequence ID" value="NZ_OCTN01000006.1"/>
</dbReference>
<dbReference type="Gene3D" id="1.10.1040.10">
    <property type="entry name" value="N-(1-d-carboxylethyl)-l-norvaline Dehydrogenase, domain 2"/>
    <property type="match status" value="1"/>
</dbReference>
<evidence type="ECO:0000259" key="3">
    <source>
        <dbReference type="Pfam" id="PF00725"/>
    </source>
</evidence>
<organism evidence="5 6">
    <name type="scientific">Pontivivens marinum</name>
    <dbReference type="NCBI Taxonomy" id="1690039"/>
    <lineage>
        <taxon>Bacteria</taxon>
        <taxon>Pseudomonadati</taxon>
        <taxon>Pseudomonadota</taxon>
        <taxon>Alphaproteobacteria</taxon>
        <taxon>Rhodobacterales</taxon>
        <taxon>Paracoccaceae</taxon>
        <taxon>Pontivivens</taxon>
    </lineage>
</organism>
<dbReference type="PANTHER" id="PTHR48075">
    <property type="entry name" value="3-HYDROXYACYL-COA DEHYDROGENASE FAMILY PROTEIN"/>
    <property type="match status" value="1"/>
</dbReference>
<dbReference type="Proteomes" id="UP000220034">
    <property type="component" value="Unassembled WGS sequence"/>
</dbReference>
<dbReference type="SUPFAM" id="SSF51735">
    <property type="entry name" value="NAD(P)-binding Rossmann-fold domains"/>
    <property type="match status" value="1"/>
</dbReference>
<reference evidence="6" key="1">
    <citation type="submission" date="2017-09" db="EMBL/GenBank/DDBJ databases">
        <authorList>
            <person name="Varghese N."/>
            <person name="Submissions S."/>
        </authorList>
    </citation>
    <scope>NUCLEOTIDE SEQUENCE [LARGE SCALE GENOMIC DNA]</scope>
    <source>
        <strain evidence="6">C7</strain>
    </source>
</reference>
<dbReference type="InterPro" id="IPR013328">
    <property type="entry name" value="6PGD_dom2"/>
</dbReference>
<comment type="similarity">
    <text evidence="1">Belongs to the 3-hydroxyacyl-CoA dehydrogenase family.</text>
</comment>